<dbReference type="AlphaFoldDB" id="L9WTP8"/>
<organism evidence="3 4">
    <name type="scientific">Natronolimnohabitans innermongolicus JCM 12255</name>
    <dbReference type="NCBI Taxonomy" id="1227499"/>
    <lineage>
        <taxon>Archaea</taxon>
        <taxon>Methanobacteriati</taxon>
        <taxon>Methanobacteriota</taxon>
        <taxon>Stenosarchaea group</taxon>
        <taxon>Halobacteria</taxon>
        <taxon>Halobacteriales</taxon>
        <taxon>Natrialbaceae</taxon>
        <taxon>Natronolimnohabitans</taxon>
    </lineage>
</organism>
<gene>
    <name evidence="3" type="ORF">C493_16070</name>
</gene>
<dbReference type="Gene3D" id="1.10.10.10">
    <property type="entry name" value="Winged helix-like DNA-binding domain superfamily/Winged helix DNA-binding domain"/>
    <property type="match status" value="1"/>
</dbReference>
<feature type="compositionally biased region" description="Basic and acidic residues" evidence="1">
    <location>
        <begin position="30"/>
        <end position="93"/>
    </location>
</feature>
<feature type="region of interest" description="Disordered" evidence="1">
    <location>
        <begin position="29"/>
        <end position="123"/>
    </location>
</feature>
<evidence type="ECO:0000313" key="3">
    <source>
        <dbReference type="EMBL" id="ELY52581.1"/>
    </source>
</evidence>
<proteinExistence type="predicted"/>
<comment type="caution">
    <text evidence="3">The sequence shown here is derived from an EMBL/GenBank/DDBJ whole genome shotgun (WGS) entry which is preliminary data.</text>
</comment>
<feature type="domain" description="DUF7343" evidence="2">
    <location>
        <begin position="138"/>
        <end position="193"/>
    </location>
</feature>
<evidence type="ECO:0000259" key="2">
    <source>
        <dbReference type="Pfam" id="PF24034"/>
    </source>
</evidence>
<dbReference type="Pfam" id="PF24034">
    <property type="entry name" value="DUF7343"/>
    <property type="match status" value="1"/>
</dbReference>
<accession>L9WTP8</accession>
<dbReference type="eggNOG" id="arCOG00382">
    <property type="taxonomic scope" value="Archaea"/>
</dbReference>
<protein>
    <recommendedName>
        <fullName evidence="2">DUF7343 domain-containing protein</fullName>
    </recommendedName>
</protein>
<dbReference type="EMBL" id="AOHZ01000075">
    <property type="protein sequence ID" value="ELY52581.1"/>
    <property type="molecule type" value="Genomic_DNA"/>
</dbReference>
<keyword evidence="4" id="KW-1185">Reference proteome</keyword>
<dbReference type="RefSeq" id="WP_007260478.1">
    <property type="nucleotide sequence ID" value="NZ_AOHZ01000075.1"/>
</dbReference>
<dbReference type="InterPro" id="IPR055767">
    <property type="entry name" value="DUF7343"/>
</dbReference>
<reference evidence="3 4" key="1">
    <citation type="journal article" date="2014" name="PLoS Genet.">
        <title>Phylogenetically driven sequencing of extremely halophilic archaea reveals strategies for static and dynamic osmo-response.</title>
        <authorList>
            <person name="Becker E.A."/>
            <person name="Seitzer P.M."/>
            <person name="Tritt A."/>
            <person name="Larsen D."/>
            <person name="Krusor M."/>
            <person name="Yao A.I."/>
            <person name="Wu D."/>
            <person name="Madern D."/>
            <person name="Eisen J.A."/>
            <person name="Darling A.E."/>
            <person name="Facciotti M.T."/>
        </authorList>
    </citation>
    <scope>NUCLEOTIDE SEQUENCE [LARGE SCALE GENOMIC DNA]</scope>
    <source>
        <strain evidence="3 4">JCM 12255</strain>
    </source>
</reference>
<dbReference type="InterPro" id="IPR036390">
    <property type="entry name" value="WH_DNA-bd_sf"/>
</dbReference>
<evidence type="ECO:0000313" key="4">
    <source>
        <dbReference type="Proteomes" id="UP000011602"/>
    </source>
</evidence>
<evidence type="ECO:0000256" key="1">
    <source>
        <dbReference type="SAM" id="MobiDB-lite"/>
    </source>
</evidence>
<dbReference type="SUPFAM" id="SSF46785">
    <property type="entry name" value="Winged helix' DNA-binding domain"/>
    <property type="match status" value="1"/>
</dbReference>
<dbReference type="InterPro" id="IPR036388">
    <property type="entry name" value="WH-like_DNA-bd_sf"/>
</dbReference>
<name>L9WTP8_9EURY</name>
<sequence length="216" mass="24583">MSQRSPSTTGFVSRVRRLVRAPFETLRSLFRVDDPRRSPDADRQADSGQFDERDAWIEQVGRTDRDERTRYDERAERTHRPADRRREPAHDAPVDGGAVQLESNARSRSRSIDALLDPETGPTSRSDILEYGCLPSQYVRAVLEEHGGRMKQRQFVERYGWSPSTLSELLSDLEDRGVVERYRLGREKVVCLPTAADAGTRKLEVDAVRGGERDGL</sequence>
<dbReference type="Proteomes" id="UP000011602">
    <property type="component" value="Unassembled WGS sequence"/>
</dbReference>